<dbReference type="Pfam" id="PF00589">
    <property type="entry name" value="Phage_integrase"/>
    <property type="match status" value="1"/>
</dbReference>
<accession>A0A655USM5</accession>
<evidence type="ECO:0000256" key="2">
    <source>
        <dbReference type="ARBA" id="ARBA00022908"/>
    </source>
</evidence>
<dbReference type="Gene3D" id="1.10.443.10">
    <property type="entry name" value="Intergrase catalytic core"/>
    <property type="match status" value="1"/>
</dbReference>
<dbReference type="RefSeq" id="WP_053033966.1">
    <property type="nucleotide sequence ID" value="NZ_CWSO01000003.1"/>
</dbReference>
<evidence type="ECO:0000313" key="8">
    <source>
        <dbReference type="EMBL" id="CSB55643.1"/>
    </source>
</evidence>
<evidence type="ECO:0000256" key="3">
    <source>
        <dbReference type="ARBA" id="ARBA00023125"/>
    </source>
</evidence>
<keyword evidence="4" id="KW-0233">DNA recombination</keyword>
<protein>
    <submittedName>
        <fullName evidence="8">Phage integrase</fullName>
    </submittedName>
</protein>
<dbReference type="InterPro" id="IPR011010">
    <property type="entry name" value="DNA_brk_join_enz"/>
</dbReference>
<dbReference type="Gene3D" id="1.10.150.130">
    <property type="match status" value="1"/>
</dbReference>
<dbReference type="Proteomes" id="UP000046067">
    <property type="component" value="Unassembled WGS sequence"/>
</dbReference>
<dbReference type="GO" id="GO:0015074">
    <property type="term" value="P:DNA integration"/>
    <property type="evidence" value="ECO:0007669"/>
    <property type="project" value="UniProtKB-KW"/>
</dbReference>
<evidence type="ECO:0000256" key="4">
    <source>
        <dbReference type="ARBA" id="ARBA00023172"/>
    </source>
</evidence>
<dbReference type="InterPro" id="IPR025269">
    <property type="entry name" value="SAM-like_dom"/>
</dbReference>
<dbReference type="Pfam" id="PF13102">
    <property type="entry name" value="Phage_int_SAM_5"/>
    <property type="match status" value="1"/>
</dbReference>
<dbReference type="InterPro" id="IPR044068">
    <property type="entry name" value="CB"/>
</dbReference>
<dbReference type="InterPro" id="IPR010998">
    <property type="entry name" value="Integrase_recombinase_N"/>
</dbReference>
<name>A0A655USM5_VIBCL</name>
<dbReference type="AlphaFoldDB" id="A0A655USM5"/>
<sequence>MTTLRLRISDAKIKEHLKSDTVTRLRDERYALELRFHKSRESATWWLIDKRKSNGKFGKPKWERLGIWPRLSAKALFELLPQKIARMATDTDQIVTDWTCFGDCLRWYVEHMESNKDISPERKSAVRSVVYNHLIPALNDLPLTHVRKHHIKDALIWPLRQRYELRTVKGYFAMLKAAFNQAYREEHIPTNPIASMVFSDFIKKKITPNEGKIQSDDVRDLLERLKDKPPQKQMFILMMLAHGTRIRETRLARWSHIDWEESIWRIPACNAKNGEALVLPMTWQVKNLLMRYRASQSEKQKFIFPNSKGDAPICKDTANDIYAEFSSGAFTSHHCRKLVGTRLTDLGVDKFVRERILNHKMSDLDQAYIHTTTEALKLKALQTYHNWLDLQGFIFFHGKIEGRSEKMIF</sequence>
<keyword evidence="3 5" id="KW-0238">DNA-binding</keyword>
<dbReference type="InterPro" id="IPR050808">
    <property type="entry name" value="Phage_Integrase"/>
</dbReference>
<keyword evidence="2" id="KW-0229">DNA integration</keyword>
<evidence type="ECO:0000313" key="9">
    <source>
        <dbReference type="Proteomes" id="UP000046067"/>
    </source>
</evidence>
<dbReference type="InterPro" id="IPR013762">
    <property type="entry name" value="Integrase-like_cat_sf"/>
</dbReference>
<dbReference type="InterPro" id="IPR002104">
    <property type="entry name" value="Integrase_catalytic"/>
</dbReference>
<dbReference type="PROSITE" id="PS51898">
    <property type="entry name" value="TYR_RECOMBINASE"/>
    <property type="match status" value="1"/>
</dbReference>
<dbReference type="GO" id="GO:0006310">
    <property type="term" value="P:DNA recombination"/>
    <property type="evidence" value="ECO:0007669"/>
    <property type="project" value="UniProtKB-KW"/>
</dbReference>
<dbReference type="PANTHER" id="PTHR30629:SF6">
    <property type="entry name" value="PROPHAGE INTEGRASE INTA-RELATED"/>
    <property type="match status" value="1"/>
</dbReference>
<organism evidence="8 9">
    <name type="scientific">Vibrio cholerae</name>
    <dbReference type="NCBI Taxonomy" id="666"/>
    <lineage>
        <taxon>Bacteria</taxon>
        <taxon>Pseudomonadati</taxon>
        <taxon>Pseudomonadota</taxon>
        <taxon>Gammaproteobacteria</taxon>
        <taxon>Vibrionales</taxon>
        <taxon>Vibrionaceae</taxon>
        <taxon>Vibrio</taxon>
    </lineage>
</organism>
<evidence type="ECO:0000259" key="7">
    <source>
        <dbReference type="PROSITE" id="PS51900"/>
    </source>
</evidence>
<evidence type="ECO:0000256" key="1">
    <source>
        <dbReference type="ARBA" id="ARBA00008857"/>
    </source>
</evidence>
<dbReference type="EMBL" id="CWQJ01000001">
    <property type="protein sequence ID" value="CSB55643.1"/>
    <property type="molecule type" value="Genomic_DNA"/>
</dbReference>
<feature type="domain" description="Tyr recombinase" evidence="6">
    <location>
        <begin position="208"/>
        <end position="381"/>
    </location>
</feature>
<dbReference type="GO" id="GO:0003677">
    <property type="term" value="F:DNA binding"/>
    <property type="evidence" value="ECO:0007669"/>
    <property type="project" value="UniProtKB-UniRule"/>
</dbReference>
<comment type="similarity">
    <text evidence="1">Belongs to the 'phage' integrase family.</text>
</comment>
<dbReference type="SUPFAM" id="SSF56349">
    <property type="entry name" value="DNA breaking-rejoining enzymes"/>
    <property type="match status" value="1"/>
</dbReference>
<evidence type="ECO:0000256" key="5">
    <source>
        <dbReference type="PROSITE-ProRule" id="PRU01248"/>
    </source>
</evidence>
<proteinExistence type="inferred from homology"/>
<evidence type="ECO:0000259" key="6">
    <source>
        <dbReference type="PROSITE" id="PS51898"/>
    </source>
</evidence>
<reference evidence="8 9" key="1">
    <citation type="submission" date="2015-07" db="EMBL/GenBank/DDBJ databases">
        <authorList>
            <consortium name="Pathogen Informatics"/>
        </authorList>
    </citation>
    <scope>NUCLEOTIDE SEQUENCE [LARGE SCALE GENOMIC DNA]</scope>
    <source>
        <strain evidence="8 9">A325</strain>
    </source>
</reference>
<dbReference type="PANTHER" id="PTHR30629">
    <property type="entry name" value="PROPHAGE INTEGRASE"/>
    <property type="match status" value="1"/>
</dbReference>
<gene>
    <name evidence="8" type="primary">intA_1</name>
    <name evidence="8" type="ORF">ERS013201_00267</name>
</gene>
<dbReference type="PROSITE" id="PS51900">
    <property type="entry name" value="CB"/>
    <property type="match status" value="1"/>
</dbReference>
<feature type="domain" description="Core-binding (CB)" evidence="7">
    <location>
        <begin position="99"/>
        <end position="183"/>
    </location>
</feature>